<keyword evidence="2" id="KW-1185">Reference proteome</keyword>
<dbReference type="Proteomes" id="UP001143910">
    <property type="component" value="Unassembled WGS sequence"/>
</dbReference>
<comment type="caution">
    <text evidence="1">The sequence shown here is derived from an EMBL/GenBank/DDBJ whole genome shotgun (WGS) entry which is preliminary data.</text>
</comment>
<proteinExistence type="predicted"/>
<gene>
    <name evidence="1" type="ORF">NQ176_g3648</name>
</gene>
<dbReference type="EMBL" id="JANJQO010000347">
    <property type="protein sequence ID" value="KAJ2978745.1"/>
    <property type="molecule type" value="Genomic_DNA"/>
</dbReference>
<organism evidence="1 2">
    <name type="scientific">Zarea fungicola</name>
    <dbReference type="NCBI Taxonomy" id="93591"/>
    <lineage>
        <taxon>Eukaryota</taxon>
        <taxon>Fungi</taxon>
        <taxon>Dikarya</taxon>
        <taxon>Ascomycota</taxon>
        <taxon>Pezizomycotina</taxon>
        <taxon>Sordariomycetes</taxon>
        <taxon>Hypocreomycetidae</taxon>
        <taxon>Hypocreales</taxon>
        <taxon>Cordycipitaceae</taxon>
        <taxon>Zarea</taxon>
    </lineage>
</organism>
<protein>
    <submittedName>
        <fullName evidence="1">Uncharacterized protein</fullName>
    </submittedName>
</protein>
<name>A0ACC1NII4_9HYPO</name>
<sequence>MADVAPRKISRLVPRNQKVLIACLILVSVVDSVLVGFDSSLMGSLNVMPTYSAYFTLTTTTKSLNTAISYVGGATMAPIAGYLSEKRGRRECVMWSALIALIGGVIQGSAQNIGMFIAGRFIVGAGMALAQTAAPTLVAEITPVKYRGFALGMYYACWSVGTLIAAGVCYGTQNINSTFAWRIPSLLQAAPSVVCFVILLFIPESPRWLISHDRHDEAIEILTIANGGSQEEVMVQYREIADTIAFEKTKSLSVLQAFSQKANRKRLLIVSTFSIMVMLPGTNIITFYFGDMLEGAGIKNPNTQLQINVILVSWSLVIAVLSSWYTDVLGRKKLCASSISLQAIFLMIFGGLTSLYGNGSNTSGVYGTIALIFLYNAAYSWGITPLTVLYPPEVLSYDIRAAGMGIYTFTTKCCGLLVSMAVPFGLQAIGWKFYIVNACFDVLMVVFVIFVWVETRGLSLEEVDALFDKDKREIVAEQVKAETKVEIFHAEVANKGDV</sequence>
<reference evidence="1" key="1">
    <citation type="submission" date="2022-08" db="EMBL/GenBank/DDBJ databases">
        <title>Genome Sequence of Lecanicillium fungicola.</title>
        <authorList>
            <person name="Buettner E."/>
        </authorList>
    </citation>
    <scope>NUCLEOTIDE SEQUENCE</scope>
    <source>
        <strain evidence="1">Babe33</strain>
    </source>
</reference>
<evidence type="ECO:0000313" key="1">
    <source>
        <dbReference type="EMBL" id="KAJ2978745.1"/>
    </source>
</evidence>
<accession>A0ACC1NII4</accession>
<evidence type="ECO:0000313" key="2">
    <source>
        <dbReference type="Proteomes" id="UP001143910"/>
    </source>
</evidence>